<dbReference type="EMBL" id="CP023699">
    <property type="protein sequence ID" value="QEU97860.1"/>
    <property type="molecule type" value="Genomic_DNA"/>
</dbReference>
<dbReference type="SMART" id="SM00191">
    <property type="entry name" value="Int_alpha"/>
    <property type="match status" value="6"/>
</dbReference>
<dbReference type="AlphaFoldDB" id="A0A5J6GPG4"/>
<keyword evidence="2" id="KW-0677">Repeat</keyword>
<dbReference type="InterPro" id="IPR028994">
    <property type="entry name" value="Integrin_alpha_N"/>
</dbReference>
<dbReference type="GO" id="GO:0007155">
    <property type="term" value="P:cell adhesion"/>
    <property type="evidence" value="ECO:0007669"/>
    <property type="project" value="InterPro"/>
</dbReference>
<dbReference type="KEGG" id="ska:CP970_39915"/>
<dbReference type="PANTHER" id="PTHR46580:SF2">
    <property type="entry name" value="MAM DOMAIN-CONTAINING PROTEIN"/>
    <property type="match status" value="1"/>
</dbReference>
<dbReference type="InterPro" id="IPR000413">
    <property type="entry name" value="Integrin_alpha"/>
</dbReference>
<dbReference type="InterPro" id="IPR013517">
    <property type="entry name" value="FG-GAP"/>
</dbReference>
<name>A0A5J6GPG4_STRKN</name>
<protein>
    <submittedName>
        <fullName evidence="4">VCBS repeat-containing protein</fullName>
    </submittedName>
</protein>
<dbReference type="PANTHER" id="PTHR46580">
    <property type="entry name" value="SENSOR KINASE-RELATED"/>
    <property type="match status" value="1"/>
</dbReference>
<sequence>MVVNTGSADGVSAGRTQIVTQNSPGVPGAAEENDQFGSALATGDLNGDGYTDVVAGTPHEKVGDDVDGGTVAVLWGSKSGLSGGVTLTDPAPAAHDLFGNRLAVGDFDGDGRPELAVGTGSDDVWIYDGISKTGVAGHRELRTDMAPDGSDYYRALVAGDFDGDGKDDLVVGGRYDKDGSYDGASLVYPAATGTPTVLPDEAHAAATGDFDGDGKDDLLLGSPDANAVTAYRGGADGLTATGRRTLTQDSPGVPGVTEPEDAFGEAVAVGDVDGDGYDDAAVGVEFETVGPVPNAGEVVVLRGSADGLTGTGSQVVHQGTEGVPGANEAYDRFGSAVRLTDTNRDGHADLAAAAPMENESNGALWSLRGSAGGVTSSHAVSFSAATAGLSKDPYTYFGRSMPSSAFGS</sequence>
<dbReference type="SUPFAM" id="SSF69318">
    <property type="entry name" value="Integrin alpha N-terminal domain"/>
    <property type="match status" value="1"/>
</dbReference>
<dbReference type="OrthoDB" id="344301at2"/>
<reference evidence="4 5" key="1">
    <citation type="submission" date="2017-09" db="EMBL/GenBank/DDBJ databases">
        <authorList>
            <person name="Lee N."/>
            <person name="Cho B.-K."/>
        </authorList>
    </citation>
    <scope>NUCLEOTIDE SEQUENCE [LARGE SCALE GENOMIC DNA]</scope>
    <source>
        <strain evidence="4 5">ATCC 12853</strain>
    </source>
</reference>
<dbReference type="GO" id="GO:0008305">
    <property type="term" value="C:integrin complex"/>
    <property type="evidence" value="ECO:0007669"/>
    <property type="project" value="InterPro"/>
</dbReference>
<dbReference type="Pfam" id="PF13517">
    <property type="entry name" value="FG-GAP_3"/>
    <property type="match status" value="1"/>
</dbReference>
<evidence type="ECO:0000256" key="3">
    <source>
        <dbReference type="ARBA" id="ARBA00023180"/>
    </source>
</evidence>
<keyword evidence="3" id="KW-0325">Glycoprotein</keyword>
<keyword evidence="1" id="KW-0732">Signal</keyword>
<dbReference type="PRINTS" id="PR01185">
    <property type="entry name" value="INTEGRINA"/>
</dbReference>
<evidence type="ECO:0000313" key="4">
    <source>
        <dbReference type="EMBL" id="QEU97860.1"/>
    </source>
</evidence>
<evidence type="ECO:0000256" key="2">
    <source>
        <dbReference type="ARBA" id="ARBA00022737"/>
    </source>
</evidence>
<organism evidence="4 5">
    <name type="scientific">Streptomyces kanamyceticus</name>
    <dbReference type="NCBI Taxonomy" id="1967"/>
    <lineage>
        <taxon>Bacteria</taxon>
        <taxon>Bacillati</taxon>
        <taxon>Actinomycetota</taxon>
        <taxon>Actinomycetes</taxon>
        <taxon>Kitasatosporales</taxon>
        <taxon>Streptomycetaceae</taxon>
        <taxon>Streptomyces</taxon>
    </lineage>
</organism>
<evidence type="ECO:0000256" key="1">
    <source>
        <dbReference type="ARBA" id="ARBA00022729"/>
    </source>
</evidence>
<dbReference type="Gene3D" id="2.130.10.130">
    <property type="entry name" value="Integrin alpha, N-terminal"/>
    <property type="match status" value="4"/>
</dbReference>
<dbReference type="InterPro" id="IPR013519">
    <property type="entry name" value="Int_alpha_beta-p"/>
</dbReference>
<accession>A0A5J6GPG4</accession>
<dbReference type="PROSITE" id="PS51470">
    <property type="entry name" value="FG_GAP"/>
    <property type="match status" value="2"/>
</dbReference>
<proteinExistence type="predicted"/>
<keyword evidence="5" id="KW-1185">Reference proteome</keyword>
<gene>
    <name evidence="4" type="ORF">CP970_39915</name>
</gene>
<dbReference type="Proteomes" id="UP000325529">
    <property type="component" value="Chromosome"/>
</dbReference>
<dbReference type="Pfam" id="PF01839">
    <property type="entry name" value="FG-GAP"/>
    <property type="match status" value="4"/>
</dbReference>
<evidence type="ECO:0000313" key="5">
    <source>
        <dbReference type="Proteomes" id="UP000325529"/>
    </source>
</evidence>